<evidence type="ECO:0000313" key="2">
    <source>
        <dbReference type="Proteomes" id="UP001060085"/>
    </source>
</evidence>
<protein>
    <submittedName>
        <fullName evidence="1">Uncharacterized protein</fullName>
    </submittedName>
</protein>
<dbReference type="EMBL" id="CM044702">
    <property type="protein sequence ID" value="KAI5678726.1"/>
    <property type="molecule type" value="Genomic_DNA"/>
</dbReference>
<name>A0ACC0C1F6_CATRO</name>
<sequence>MDILPINNVLNDLHLQLEIYGGSVSFEIRSILLKASLVRTILVFFDFRMGHVVGEEYGHLEILLLRIRMRIGDAIRYLSHIPWSRRNIETSSPNHYFRKGTPSISYEDLGQRLSLANKTLDHIKIEVRKIYSLIAHTNWIWTEKGEYIISDCYVTNLLGALFKDSNDLLNSSHSRSTLQDVYKSLVFLQSFLVFIKGGGVKLDKHMDLLIHTKCVGVNMACLHFLCSLEDRMDGDKALDIKFQLKALQHKINPVQPQVREIYIKVLKELSVDHFVRNHDFAVNLLDSLVVITKELSEIKQDFITSFRDEMVALYQFLDYYCYEDAQKIYDLSRHMKSLVIETARVMFSNFNANDNQEWKSSISHLLIKFENVKANARKVYDEFGSKVPCAKFPKTNFQGFLHSLLQKLEDLMNSGVLVSLKYDTEIVRNELVCLRDDFSKIPEMIPNDQWSRFIDLSYQIDYIVHWYLIKHYKQPPLMNFKFQFYYVIEEIMMIREELKTVPSRKTTDHDEPLTNFPTTVLPKLDFPSNDELLESPSYYTADGTDGMMNSTPVLVTSDEATKRILDQLTSEEKQLQIVSIVGMGGIGKTTLADSLYDHPLVRSSFNIRTRICVSKVYEKKKLFLDVLQGVIGDGTKKFVEKCDEDLEETLYENLKRQRYLIFMDDLWDIKPWLDLRASIPDDRNGSRILFTSRSHSIALETKRKSSSYQLDLLSNEKSWEMLRSKLFQEQESCSDDDELVNLGKEIAKSCKGLPLTIDLIAGVLRTKGRNKYCWQEVVENMRKEISDDPQQRCQKILDKSFSDLPDHLKSCFLYFSAFPEGSEITSKRLIWLWAAEGFIQQRKVDENLESTAEAYLNDLIARSLVIVSRRNSSGGVKVSRIHDLLHDFACRKAHEDYFLLQMKMKGKDISSSSSSYDNTNEGYRMFFNSNNWAELDFTSLGSWVSSIHMNLSYTLKSVPRPSISFGSFQFKHLRILHLQGSTNLDIHSSITNLVYLKFLAVPKMYKGFNTTIPKLHNLETVLVMGRSSSILSMDTIWNLLRLRHFHVGHCELKLRKQKDLMKSFQFANLLTLSTVCLRCNEETETIMRKLTNLQRLSCTVFDSWDYKKKCNLFPKLDFLEKLDSLKMVYVGKVLHPVGEFSFPPYLKRLTLSEFCLPWSEMSIIAELEHLEVLKLRTRAFEGDIWHMKDGDFPKLRVLSLCKLDIEEWNADEMEDELPPLEHLEVFNCRNLVELPFFLANIPTLKLIWLSQCNSSLEISADKILGEQKANENEEMEIRRDGPIKTGWTDRMEFLSICG</sequence>
<dbReference type="Proteomes" id="UP001060085">
    <property type="component" value="Linkage Group LG02"/>
</dbReference>
<comment type="caution">
    <text evidence="1">The sequence shown here is derived from an EMBL/GenBank/DDBJ whole genome shotgun (WGS) entry which is preliminary data.</text>
</comment>
<gene>
    <name evidence="1" type="ORF">M9H77_09676</name>
</gene>
<evidence type="ECO:0000313" key="1">
    <source>
        <dbReference type="EMBL" id="KAI5678726.1"/>
    </source>
</evidence>
<organism evidence="1 2">
    <name type="scientific">Catharanthus roseus</name>
    <name type="common">Madagascar periwinkle</name>
    <name type="synonym">Vinca rosea</name>
    <dbReference type="NCBI Taxonomy" id="4058"/>
    <lineage>
        <taxon>Eukaryota</taxon>
        <taxon>Viridiplantae</taxon>
        <taxon>Streptophyta</taxon>
        <taxon>Embryophyta</taxon>
        <taxon>Tracheophyta</taxon>
        <taxon>Spermatophyta</taxon>
        <taxon>Magnoliopsida</taxon>
        <taxon>eudicotyledons</taxon>
        <taxon>Gunneridae</taxon>
        <taxon>Pentapetalae</taxon>
        <taxon>asterids</taxon>
        <taxon>lamiids</taxon>
        <taxon>Gentianales</taxon>
        <taxon>Apocynaceae</taxon>
        <taxon>Rauvolfioideae</taxon>
        <taxon>Vinceae</taxon>
        <taxon>Catharanthinae</taxon>
        <taxon>Catharanthus</taxon>
    </lineage>
</organism>
<proteinExistence type="predicted"/>
<accession>A0ACC0C1F6</accession>
<keyword evidence="2" id="KW-1185">Reference proteome</keyword>
<reference evidence="2" key="1">
    <citation type="journal article" date="2023" name="Nat. Plants">
        <title>Single-cell RNA sequencing provides a high-resolution roadmap for understanding the multicellular compartmentation of specialized metabolism.</title>
        <authorList>
            <person name="Sun S."/>
            <person name="Shen X."/>
            <person name="Li Y."/>
            <person name="Li Y."/>
            <person name="Wang S."/>
            <person name="Li R."/>
            <person name="Zhang H."/>
            <person name="Shen G."/>
            <person name="Guo B."/>
            <person name="Wei J."/>
            <person name="Xu J."/>
            <person name="St-Pierre B."/>
            <person name="Chen S."/>
            <person name="Sun C."/>
        </authorList>
    </citation>
    <scope>NUCLEOTIDE SEQUENCE [LARGE SCALE GENOMIC DNA]</scope>
</reference>